<reference evidence="2 3" key="2">
    <citation type="journal article" date="2015" name="Eukaryot. Cell">
        <title>Asexual propagation of a virulent clone complex in a human and feline outbreak of sporotrichosis.</title>
        <authorList>
            <person name="Teixeira Mde M."/>
            <person name="Rodrigues A.M."/>
            <person name="Tsui C.K."/>
            <person name="de Almeida L.G."/>
            <person name="Van Diepeningen A.D."/>
            <person name="van den Ende B.G."/>
            <person name="Fernandes G.F."/>
            <person name="Kano R."/>
            <person name="Hamelin R.C."/>
            <person name="Lopes-Bezerra L.M."/>
            <person name="Vasconcelos A.T."/>
            <person name="de Hoog S."/>
            <person name="de Camargo Z.P."/>
            <person name="Felipe M.S."/>
        </authorList>
    </citation>
    <scope>NUCLEOTIDE SEQUENCE [LARGE SCALE GENOMIC DNA]</scope>
    <source>
        <strain evidence="2 3">1099-18</strain>
    </source>
</reference>
<comment type="caution">
    <text evidence="2">The sequence shown here is derived from an EMBL/GenBank/DDBJ whole genome shotgun (WGS) entry which is preliminary data.</text>
</comment>
<dbReference type="Proteomes" id="UP000033710">
    <property type="component" value="Unassembled WGS sequence"/>
</dbReference>
<dbReference type="KEGG" id="ssck:SPSK_10097"/>
<dbReference type="AlphaFoldDB" id="A0A0F2M9V9"/>
<sequence>MRLPAGEMQGHCTLRQARRAVNDTEEKERPTQAKQRQIQKVPPVAHPPYTGCDVKVGGRLRVLMFAGQKDTVGNECRLVLAPLHPHDVAR</sequence>
<accession>A0A0F2M9V9</accession>
<dbReference type="EMBL" id="AXCR01000007">
    <property type="protein sequence ID" value="KJR85610.1"/>
    <property type="molecule type" value="Genomic_DNA"/>
</dbReference>
<evidence type="ECO:0000256" key="1">
    <source>
        <dbReference type="SAM" id="MobiDB-lite"/>
    </source>
</evidence>
<dbReference type="RefSeq" id="XP_016588286.1">
    <property type="nucleotide sequence ID" value="XM_016736653.1"/>
</dbReference>
<feature type="compositionally biased region" description="Basic and acidic residues" evidence="1">
    <location>
        <begin position="20"/>
        <end position="31"/>
    </location>
</feature>
<dbReference type="GeneID" id="27671930"/>
<organism evidence="2 3">
    <name type="scientific">Sporothrix schenckii 1099-18</name>
    <dbReference type="NCBI Taxonomy" id="1397361"/>
    <lineage>
        <taxon>Eukaryota</taxon>
        <taxon>Fungi</taxon>
        <taxon>Dikarya</taxon>
        <taxon>Ascomycota</taxon>
        <taxon>Pezizomycotina</taxon>
        <taxon>Sordariomycetes</taxon>
        <taxon>Sordariomycetidae</taxon>
        <taxon>Ophiostomatales</taxon>
        <taxon>Ophiostomataceae</taxon>
        <taxon>Sporothrix</taxon>
    </lineage>
</organism>
<reference evidence="2 3" key="1">
    <citation type="journal article" date="2014" name="BMC Genomics">
        <title>Comparative genomics of the major fungal agents of human and animal Sporotrichosis: Sporothrix schenckii and Sporothrix brasiliensis.</title>
        <authorList>
            <person name="Teixeira M.M."/>
            <person name="de Almeida L.G."/>
            <person name="Kubitschek-Barreira P."/>
            <person name="Alves F.L."/>
            <person name="Kioshima E.S."/>
            <person name="Abadio A.K."/>
            <person name="Fernandes L."/>
            <person name="Derengowski L.S."/>
            <person name="Ferreira K.S."/>
            <person name="Souza R.C."/>
            <person name="Ruiz J.C."/>
            <person name="de Andrade N.C."/>
            <person name="Paes H.C."/>
            <person name="Nicola A.M."/>
            <person name="Albuquerque P."/>
            <person name="Gerber A.L."/>
            <person name="Martins V.P."/>
            <person name="Peconick L.D."/>
            <person name="Neto A.V."/>
            <person name="Chaucanez C.B."/>
            <person name="Silva P.A."/>
            <person name="Cunha O.L."/>
            <person name="de Oliveira F.F."/>
            <person name="dos Santos T.C."/>
            <person name="Barros A.L."/>
            <person name="Soares M.A."/>
            <person name="de Oliveira L.M."/>
            <person name="Marini M.M."/>
            <person name="Villalobos-Duno H."/>
            <person name="Cunha M.M."/>
            <person name="de Hoog S."/>
            <person name="da Silveira J.F."/>
            <person name="Henrissat B."/>
            <person name="Nino-Vega G.A."/>
            <person name="Cisalpino P.S."/>
            <person name="Mora-Montes H.M."/>
            <person name="Almeida S.R."/>
            <person name="Stajich J.E."/>
            <person name="Lopes-Bezerra L.M."/>
            <person name="Vasconcelos A.T."/>
            <person name="Felipe M.S."/>
        </authorList>
    </citation>
    <scope>NUCLEOTIDE SEQUENCE [LARGE SCALE GENOMIC DNA]</scope>
    <source>
        <strain evidence="2 3">1099-18</strain>
    </source>
</reference>
<gene>
    <name evidence="2" type="ORF">SPSK_10097</name>
</gene>
<feature type="region of interest" description="Disordered" evidence="1">
    <location>
        <begin position="1"/>
        <end position="44"/>
    </location>
</feature>
<proteinExistence type="predicted"/>
<protein>
    <submittedName>
        <fullName evidence="2">Uncharacterized protein</fullName>
    </submittedName>
</protein>
<evidence type="ECO:0000313" key="3">
    <source>
        <dbReference type="Proteomes" id="UP000033710"/>
    </source>
</evidence>
<evidence type="ECO:0000313" key="2">
    <source>
        <dbReference type="EMBL" id="KJR85610.1"/>
    </source>
</evidence>
<dbReference type="VEuPathDB" id="FungiDB:SPSK_10097"/>
<name>A0A0F2M9V9_SPOSC</name>